<feature type="region of interest" description="Disordered" evidence="1">
    <location>
        <begin position="94"/>
        <end position="126"/>
    </location>
</feature>
<dbReference type="AlphaFoldDB" id="A0A409V7F5"/>
<protein>
    <submittedName>
        <fullName evidence="2">Uncharacterized protein</fullName>
    </submittedName>
</protein>
<evidence type="ECO:0000256" key="1">
    <source>
        <dbReference type="SAM" id="MobiDB-lite"/>
    </source>
</evidence>
<accession>A0A409V7F5</accession>
<evidence type="ECO:0000313" key="3">
    <source>
        <dbReference type="Proteomes" id="UP000266721"/>
    </source>
</evidence>
<dbReference type="EMBL" id="KV595287">
    <property type="protein sequence ID" value="OPL21092.1"/>
    <property type="molecule type" value="Genomic_DNA"/>
</dbReference>
<feature type="compositionally biased region" description="Polar residues" evidence="1">
    <location>
        <begin position="117"/>
        <end position="126"/>
    </location>
</feature>
<reference evidence="2 3" key="1">
    <citation type="journal article" date="2016" name="PLoS ONE">
        <title>A First Insight into the Genome of the Filter-Feeder Mussel Mytilus galloprovincialis.</title>
        <authorList>
            <person name="Murgarella M."/>
            <person name="Puiu D."/>
            <person name="Novoa B."/>
            <person name="Figueras A."/>
            <person name="Posada D."/>
            <person name="Canchaya C."/>
        </authorList>
    </citation>
    <scope>NUCLEOTIDE SEQUENCE [LARGE SCALE GENOMIC DNA]</scope>
    <source>
        <tissue evidence="2">Muscle</tissue>
    </source>
</reference>
<feature type="non-terminal residue" evidence="2">
    <location>
        <position position="1"/>
    </location>
</feature>
<feature type="non-terminal residue" evidence="2">
    <location>
        <position position="126"/>
    </location>
</feature>
<proteinExistence type="predicted"/>
<organism evidence="2 3">
    <name type="scientific">Mytilus galloprovincialis</name>
    <name type="common">Mediterranean mussel</name>
    <dbReference type="NCBI Taxonomy" id="29158"/>
    <lineage>
        <taxon>Eukaryota</taxon>
        <taxon>Metazoa</taxon>
        <taxon>Spiralia</taxon>
        <taxon>Lophotrochozoa</taxon>
        <taxon>Mollusca</taxon>
        <taxon>Bivalvia</taxon>
        <taxon>Autobranchia</taxon>
        <taxon>Pteriomorphia</taxon>
        <taxon>Mytilida</taxon>
        <taxon>Mytiloidea</taxon>
        <taxon>Mytilidae</taxon>
        <taxon>Mytilinae</taxon>
        <taxon>Mytilus</taxon>
    </lineage>
</organism>
<gene>
    <name evidence="2" type="ORF">AM593_04958</name>
</gene>
<evidence type="ECO:0000313" key="2">
    <source>
        <dbReference type="EMBL" id="OPL21092.1"/>
    </source>
</evidence>
<dbReference type="Proteomes" id="UP000266721">
    <property type="component" value="Unassembled WGS sequence"/>
</dbReference>
<name>A0A409V7F5_MYTGA</name>
<keyword evidence="3" id="KW-1185">Reference proteome</keyword>
<sequence>MGKCSTGLFPSDPVSQSSGLVPLDPVGHCFGLVPSDPEAVIVHPVPMRASPETLKKDGDTVYLLILYHKVPYLKGKAGIEFGGTVTGLLIPVQASSQADGMGQEEPPAPPPRPPQQHGRSLSVDLQ</sequence>